<dbReference type="InterPro" id="IPR022496">
    <property type="entry name" value="T6A_TsaB"/>
</dbReference>
<sequence>MLVLALDTASAFCAAALVDNGDVLAQKSENIGKGHAEYLMGYIAATMKDAGCDFAAIDRIAVNIGPGSFTGVRVGVAAARGLALALDKPAIGITAFEALAYEAQIRKPGQPASVVLEAHRGALYCQHFTASLTPASPPQVSTAQEIAPTLPQDAVLTGSGAEKIAALRPCPLIGTRPTAEIATYARLAMQKQPGTPPSPLYMRAPDAKPQAGFILKRA</sequence>
<dbReference type="NCBIfam" id="TIGR03725">
    <property type="entry name" value="T6A_YeaZ"/>
    <property type="match status" value="1"/>
</dbReference>
<dbReference type="Pfam" id="PF00814">
    <property type="entry name" value="TsaD"/>
    <property type="match status" value="1"/>
</dbReference>
<dbReference type="GO" id="GO:0005829">
    <property type="term" value="C:cytosol"/>
    <property type="evidence" value="ECO:0007669"/>
    <property type="project" value="TreeGrafter"/>
</dbReference>
<dbReference type="STRING" id="1902579.BHV28_14530"/>
<name>A0A1U9JW74_9HYPH</name>
<dbReference type="KEGG" id="thd:BHV28_14530"/>
<feature type="domain" description="Gcp-like" evidence="1">
    <location>
        <begin position="32"/>
        <end position="127"/>
    </location>
</feature>
<dbReference type="PANTHER" id="PTHR11735:SF11">
    <property type="entry name" value="TRNA THREONYLCARBAMOYLADENOSINE BIOSYNTHESIS PROTEIN TSAB"/>
    <property type="match status" value="1"/>
</dbReference>
<protein>
    <submittedName>
        <fullName evidence="2">Peptidase M22 glycoprotease</fullName>
    </submittedName>
</protein>
<gene>
    <name evidence="2" type="ORF">BHV28_14530</name>
</gene>
<dbReference type="AlphaFoldDB" id="A0A1U9JW74"/>
<dbReference type="GO" id="GO:0006508">
    <property type="term" value="P:proteolysis"/>
    <property type="evidence" value="ECO:0007669"/>
    <property type="project" value="UniProtKB-KW"/>
</dbReference>
<proteinExistence type="predicted"/>
<dbReference type="SUPFAM" id="SSF53067">
    <property type="entry name" value="Actin-like ATPase domain"/>
    <property type="match status" value="1"/>
</dbReference>
<organism evidence="2 3">
    <name type="scientific">Candidatus Tokpelaia hoelldobleri</name>
    <dbReference type="NCBI Taxonomy" id="1902579"/>
    <lineage>
        <taxon>Bacteria</taxon>
        <taxon>Pseudomonadati</taxon>
        <taxon>Pseudomonadota</taxon>
        <taxon>Alphaproteobacteria</taxon>
        <taxon>Hyphomicrobiales</taxon>
        <taxon>Candidatus Tokpelaia</taxon>
    </lineage>
</organism>
<evidence type="ECO:0000313" key="3">
    <source>
        <dbReference type="Proteomes" id="UP000188912"/>
    </source>
</evidence>
<dbReference type="Proteomes" id="UP000188912">
    <property type="component" value="Chromosome"/>
</dbReference>
<dbReference type="EMBL" id="CP017315">
    <property type="protein sequence ID" value="AQS42135.1"/>
    <property type="molecule type" value="Genomic_DNA"/>
</dbReference>
<keyword evidence="3" id="KW-1185">Reference proteome</keyword>
<reference evidence="2 3" key="1">
    <citation type="journal article" date="2010" name="Science">
        <title>Genomic comparison of the ants Camponotus floridanus and Harpegnathos saltator.</title>
        <authorList>
            <person name="Bonasio R."/>
            <person name="Zhang G."/>
            <person name="Ye C."/>
            <person name="Mutti N.S."/>
            <person name="Fang X."/>
            <person name="Qin N."/>
            <person name="Donahue G."/>
            <person name="Yang P."/>
            <person name="Li Q."/>
            <person name="Li C."/>
            <person name="Zhang P."/>
            <person name="Huang Z."/>
            <person name="Berger S.L."/>
            <person name="Reinberg D."/>
            <person name="Wang J."/>
            <person name="Liebig J."/>
        </authorList>
    </citation>
    <scope>NUCLEOTIDE SEQUENCE [LARGE SCALE GENOMIC DNA]</scope>
    <source>
        <strain evidence="2 3">Hsal</strain>
    </source>
</reference>
<dbReference type="PANTHER" id="PTHR11735">
    <property type="entry name" value="TRNA N6-ADENOSINE THREONYLCARBAMOYLTRANSFERASE"/>
    <property type="match status" value="1"/>
</dbReference>
<dbReference type="GO" id="GO:0002949">
    <property type="term" value="P:tRNA threonylcarbamoyladenosine modification"/>
    <property type="evidence" value="ECO:0007669"/>
    <property type="project" value="InterPro"/>
</dbReference>
<evidence type="ECO:0000259" key="1">
    <source>
        <dbReference type="Pfam" id="PF00814"/>
    </source>
</evidence>
<evidence type="ECO:0000313" key="2">
    <source>
        <dbReference type="EMBL" id="AQS42135.1"/>
    </source>
</evidence>
<dbReference type="Gene3D" id="3.30.420.40">
    <property type="match status" value="2"/>
</dbReference>
<dbReference type="InterPro" id="IPR043129">
    <property type="entry name" value="ATPase_NBD"/>
</dbReference>
<dbReference type="InterPro" id="IPR000905">
    <property type="entry name" value="Gcp-like_dom"/>
</dbReference>
<reference evidence="2 3" key="2">
    <citation type="journal article" date="2016" name="Sci. Rep.">
        <title>The genome of Rhizobiales bacteria in predatory ants reveals urease gene functions but no genes for nitrogen fixation.</title>
        <authorList>
            <person name="Neuvonen M.M."/>
            <person name="Tamarit D."/>
            <person name="Naslund K."/>
            <person name="Liebig J."/>
            <person name="Feldhaar H."/>
            <person name="Moran N.A."/>
            <person name="Guy L."/>
            <person name="Andersson S.G."/>
        </authorList>
    </citation>
    <scope>NUCLEOTIDE SEQUENCE [LARGE SCALE GENOMIC DNA]</scope>
    <source>
        <strain evidence="2 3">Hsal</strain>
    </source>
</reference>
<accession>A0A1U9JW74</accession>
<dbReference type="GO" id="GO:0008233">
    <property type="term" value="F:peptidase activity"/>
    <property type="evidence" value="ECO:0007669"/>
    <property type="project" value="UniProtKB-KW"/>
</dbReference>